<dbReference type="GO" id="GO:0005524">
    <property type="term" value="F:ATP binding"/>
    <property type="evidence" value="ECO:0007669"/>
    <property type="project" value="UniProtKB-KW"/>
</dbReference>
<keyword evidence="8" id="KW-0067">ATP-binding</keyword>
<dbReference type="InterPro" id="IPR001650">
    <property type="entry name" value="Helicase_C-like"/>
</dbReference>
<feature type="compositionally biased region" description="Acidic residues" evidence="12">
    <location>
        <begin position="717"/>
        <end position="730"/>
    </location>
</feature>
<proteinExistence type="predicted"/>
<evidence type="ECO:0000256" key="6">
    <source>
        <dbReference type="ARBA" id="ARBA00022801"/>
    </source>
</evidence>
<organism evidence="14 15">
    <name type="scientific">Achaetomium macrosporum</name>
    <dbReference type="NCBI Taxonomy" id="79813"/>
    <lineage>
        <taxon>Eukaryota</taxon>
        <taxon>Fungi</taxon>
        <taxon>Dikarya</taxon>
        <taxon>Ascomycota</taxon>
        <taxon>Pezizomycotina</taxon>
        <taxon>Sordariomycetes</taxon>
        <taxon>Sordariomycetidae</taxon>
        <taxon>Sordariales</taxon>
        <taxon>Chaetomiaceae</taxon>
        <taxon>Achaetomium</taxon>
    </lineage>
</organism>
<reference evidence="14" key="2">
    <citation type="submission" date="2023-05" db="EMBL/GenBank/DDBJ databases">
        <authorList>
            <consortium name="Lawrence Berkeley National Laboratory"/>
            <person name="Steindorff A."/>
            <person name="Hensen N."/>
            <person name="Bonometti L."/>
            <person name="Westerberg I."/>
            <person name="Brannstrom I.O."/>
            <person name="Guillou S."/>
            <person name="Cros-Aarteil S."/>
            <person name="Calhoun S."/>
            <person name="Haridas S."/>
            <person name="Kuo A."/>
            <person name="Mondo S."/>
            <person name="Pangilinan J."/>
            <person name="Riley R."/>
            <person name="Labutti K."/>
            <person name="Andreopoulos B."/>
            <person name="Lipzen A."/>
            <person name="Chen C."/>
            <person name="Yanf M."/>
            <person name="Daum C."/>
            <person name="Ng V."/>
            <person name="Clum A."/>
            <person name="Ohm R."/>
            <person name="Martin F."/>
            <person name="Silar P."/>
            <person name="Natvig D."/>
            <person name="Lalanne C."/>
            <person name="Gautier V."/>
            <person name="Ament-Velasquez S.L."/>
            <person name="Kruys A."/>
            <person name="Hutchinson M.I."/>
            <person name="Powell A.J."/>
            <person name="Barry K."/>
            <person name="Miller A.N."/>
            <person name="Grigoriev I.V."/>
            <person name="Debuchy R."/>
            <person name="Gladieux P."/>
            <person name="Thoren M.H."/>
            <person name="Johannesson H."/>
        </authorList>
    </citation>
    <scope>NUCLEOTIDE SEQUENCE</scope>
    <source>
        <strain evidence="14">CBS 532.94</strain>
    </source>
</reference>
<keyword evidence="9" id="KW-0809">Transit peptide</keyword>
<dbReference type="CDD" id="cd17913">
    <property type="entry name" value="DEXQc_Suv3"/>
    <property type="match status" value="1"/>
</dbReference>
<dbReference type="AlphaFoldDB" id="A0AAN7CBR1"/>
<dbReference type="Gene3D" id="3.40.50.300">
    <property type="entry name" value="P-loop containing nucleotide triphosphate hydrolases"/>
    <property type="match status" value="2"/>
</dbReference>
<dbReference type="Proteomes" id="UP001303760">
    <property type="component" value="Unassembled WGS sequence"/>
</dbReference>
<protein>
    <recommendedName>
        <fullName evidence="4">RNA helicase</fullName>
        <ecNumber evidence="4">3.6.4.13</ecNumber>
    </recommendedName>
</protein>
<dbReference type="Pfam" id="PF22527">
    <property type="entry name" value="DEXQc_Suv3"/>
    <property type="match status" value="1"/>
</dbReference>
<dbReference type="GO" id="GO:0000965">
    <property type="term" value="P:mitochondrial RNA 3'-end processing"/>
    <property type="evidence" value="ECO:0007669"/>
    <property type="project" value="TreeGrafter"/>
</dbReference>
<dbReference type="GO" id="GO:0003724">
    <property type="term" value="F:RNA helicase activity"/>
    <property type="evidence" value="ECO:0007669"/>
    <property type="project" value="UniProtKB-EC"/>
</dbReference>
<evidence type="ECO:0000256" key="3">
    <source>
        <dbReference type="ARBA" id="ARBA00004173"/>
    </source>
</evidence>
<dbReference type="PROSITE" id="PS51194">
    <property type="entry name" value="HELICASE_CTER"/>
    <property type="match status" value="1"/>
</dbReference>
<dbReference type="GO" id="GO:0045025">
    <property type="term" value="C:mitochondrial degradosome"/>
    <property type="evidence" value="ECO:0007669"/>
    <property type="project" value="TreeGrafter"/>
</dbReference>
<dbReference type="Gene3D" id="1.20.58.1080">
    <property type="match status" value="1"/>
</dbReference>
<evidence type="ECO:0000256" key="8">
    <source>
        <dbReference type="ARBA" id="ARBA00022840"/>
    </source>
</evidence>
<comment type="cofactor">
    <cofactor evidence="2">
        <name>Mg(2+)</name>
        <dbReference type="ChEBI" id="CHEBI:18420"/>
    </cofactor>
</comment>
<evidence type="ECO:0000256" key="9">
    <source>
        <dbReference type="ARBA" id="ARBA00022946"/>
    </source>
</evidence>
<evidence type="ECO:0000256" key="11">
    <source>
        <dbReference type="ARBA" id="ARBA00047984"/>
    </source>
</evidence>
<dbReference type="EC" id="3.6.4.13" evidence="4"/>
<keyword evidence="10" id="KW-0496">Mitochondrion</keyword>
<evidence type="ECO:0000313" key="15">
    <source>
        <dbReference type="Proteomes" id="UP001303760"/>
    </source>
</evidence>
<keyword evidence="5" id="KW-0547">Nucleotide-binding</keyword>
<comment type="subcellular location">
    <subcellularLocation>
        <location evidence="3">Mitochondrion</location>
    </subcellularLocation>
</comment>
<dbReference type="InterPro" id="IPR041082">
    <property type="entry name" value="Suv3_C_1"/>
</dbReference>
<keyword evidence="7" id="KW-0347">Helicase</keyword>
<dbReference type="GO" id="GO:0016787">
    <property type="term" value="F:hydrolase activity"/>
    <property type="evidence" value="ECO:0007669"/>
    <property type="project" value="UniProtKB-KW"/>
</dbReference>
<dbReference type="Pfam" id="PF00271">
    <property type="entry name" value="Helicase_C"/>
    <property type="match status" value="1"/>
</dbReference>
<evidence type="ECO:0000256" key="1">
    <source>
        <dbReference type="ARBA" id="ARBA00001936"/>
    </source>
</evidence>
<keyword evidence="15" id="KW-1185">Reference proteome</keyword>
<keyword evidence="6 14" id="KW-0378">Hydrolase</keyword>
<dbReference type="InterPro" id="IPR055206">
    <property type="entry name" value="DEXQc_SUV3"/>
</dbReference>
<evidence type="ECO:0000259" key="13">
    <source>
        <dbReference type="PROSITE" id="PS51194"/>
    </source>
</evidence>
<feature type="domain" description="Helicase C-terminal" evidence="13">
    <location>
        <begin position="345"/>
        <end position="518"/>
    </location>
</feature>
<dbReference type="InterPro" id="IPR044774">
    <property type="entry name" value="Suv3_DEXQc"/>
</dbReference>
<dbReference type="InterPro" id="IPR022192">
    <property type="entry name" value="SUV3_C"/>
</dbReference>
<dbReference type="SUPFAM" id="SSF52540">
    <property type="entry name" value="P-loop containing nucleoside triphosphate hydrolases"/>
    <property type="match status" value="1"/>
</dbReference>
<dbReference type="FunFam" id="3.40.50.300:FF:000269">
    <property type="entry name" value="ATP-dependent RNA helicase SUPV3L1, mitochondrial"/>
    <property type="match status" value="1"/>
</dbReference>
<evidence type="ECO:0000313" key="14">
    <source>
        <dbReference type="EMBL" id="KAK4238840.1"/>
    </source>
</evidence>
<gene>
    <name evidence="14" type="ORF">C8A03DRAFT_14727</name>
</gene>
<dbReference type="EMBL" id="MU860081">
    <property type="protein sequence ID" value="KAK4238840.1"/>
    <property type="molecule type" value="Genomic_DNA"/>
</dbReference>
<comment type="cofactor">
    <cofactor evidence="1">
        <name>Mn(2+)</name>
        <dbReference type="ChEBI" id="CHEBI:29035"/>
    </cofactor>
</comment>
<dbReference type="Pfam" id="PF12513">
    <property type="entry name" value="SUV3_C"/>
    <property type="match status" value="1"/>
</dbReference>
<feature type="region of interest" description="Disordered" evidence="12">
    <location>
        <begin position="715"/>
        <end position="753"/>
    </location>
</feature>
<dbReference type="InterPro" id="IPR050699">
    <property type="entry name" value="RNA-DNA_Helicase"/>
</dbReference>
<dbReference type="Gene3D" id="1.20.272.40">
    <property type="match status" value="1"/>
</dbReference>
<comment type="catalytic activity">
    <reaction evidence="11">
        <text>ATP + H2O = ADP + phosphate + H(+)</text>
        <dbReference type="Rhea" id="RHEA:13065"/>
        <dbReference type="ChEBI" id="CHEBI:15377"/>
        <dbReference type="ChEBI" id="CHEBI:15378"/>
        <dbReference type="ChEBI" id="CHEBI:30616"/>
        <dbReference type="ChEBI" id="CHEBI:43474"/>
        <dbReference type="ChEBI" id="CHEBI:456216"/>
        <dbReference type="EC" id="3.6.4.13"/>
    </reaction>
</comment>
<dbReference type="Pfam" id="PF18147">
    <property type="entry name" value="Suv3_C_1"/>
    <property type="match status" value="1"/>
</dbReference>
<dbReference type="PANTHER" id="PTHR12131">
    <property type="entry name" value="ATP-DEPENDENT RNA AND DNA HELICASE"/>
    <property type="match status" value="1"/>
</dbReference>
<comment type="caution">
    <text evidence="14">The sequence shown here is derived from an EMBL/GenBank/DDBJ whole genome shotgun (WGS) entry which is preliminary data.</text>
</comment>
<dbReference type="PANTHER" id="PTHR12131:SF1">
    <property type="entry name" value="ATP-DEPENDENT RNA HELICASE SUPV3L1, MITOCHONDRIAL-RELATED"/>
    <property type="match status" value="1"/>
</dbReference>
<evidence type="ECO:0000256" key="5">
    <source>
        <dbReference type="ARBA" id="ARBA00022741"/>
    </source>
</evidence>
<evidence type="ECO:0000256" key="10">
    <source>
        <dbReference type="ARBA" id="ARBA00023128"/>
    </source>
</evidence>
<evidence type="ECO:0000256" key="7">
    <source>
        <dbReference type="ARBA" id="ARBA00022806"/>
    </source>
</evidence>
<name>A0AAN7CBR1_9PEZI</name>
<evidence type="ECO:0000256" key="12">
    <source>
        <dbReference type="SAM" id="MobiDB-lite"/>
    </source>
</evidence>
<evidence type="ECO:0000256" key="4">
    <source>
        <dbReference type="ARBA" id="ARBA00012552"/>
    </source>
</evidence>
<dbReference type="CDD" id="cd18805">
    <property type="entry name" value="SF2_C_suv3"/>
    <property type="match status" value="1"/>
</dbReference>
<dbReference type="InterPro" id="IPR027417">
    <property type="entry name" value="P-loop_NTPase"/>
</dbReference>
<reference evidence="14" key="1">
    <citation type="journal article" date="2023" name="Mol. Phylogenet. Evol.">
        <title>Genome-scale phylogeny and comparative genomics of the fungal order Sordariales.</title>
        <authorList>
            <person name="Hensen N."/>
            <person name="Bonometti L."/>
            <person name="Westerberg I."/>
            <person name="Brannstrom I.O."/>
            <person name="Guillou S."/>
            <person name="Cros-Aarteil S."/>
            <person name="Calhoun S."/>
            <person name="Haridas S."/>
            <person name="Kuo A."/>
            <person name="Mondo S."/>
            <person name="Pangilinan J."/>
            <person name="Riley R."/>
            <person name="LaButti K."/>
            <person name="Andreopoulos B."/>
            <person name="Lipzen A."/>
            <person name="Chen C."/>
            <person name="Yan M."/>
            <person name="Daum C."/>
            <person name="Ng V."/>
            <person name="Clum A."/>
            <person name="Steindorff A."/>
            <person name="Ohm R.A."/>
            <person name="Martin F."/>
            <person name="Silar P."/>
            <person name="Natvig D.O."/>
            <person name="Lalanne C."/>
            <person name="Gautier V."/>
            <person name="Ament-Velasquez S.L."/>
            <person name="Kruys A."/>
            <person name="Hutchinson M.I."/>
            <person name="Powell A.J."/>
            <person name="Barry K."/>
            <person name="Miller A.N."/>
            <person name="Grigoriev I.V."/>
            <person name="Debuchy R."/>
            <person name="Gladieux P."/>
            <person name="Hiltunen Thoren M."/>
            <person name="Johannesson H."/>
        </authorList>
    </citation>
    <scope>NUCLEOTIDE SEQUENCE</scope>
    <source>
        <strain evidence="14">CBS 532.94</strain>
    </source>
</reference>
<dbReference type="FunFam" id="3.40.50.300:FF:000957">
    <property type="entry name" value="ATP-dependent RNA helicase SUV3L, mitochondrial"/>
    <property type="match status" value="1"/>
</dbReference>
<dbReference type="SMART" id="SM00490">
    <property type="entry name" value="HELICc"/>
    <property type="match status" value="1"/>
</dbReference>
<sequence length="753" mass="85324">MKSLFGTAWRPPQRAVLVPRRWLSRKTSSARQLPARDGEPIHPKHLLHLLKPANPDLRRPQFVMKRNYQLFQSLAESRFNHVIESMGNWAENQEEWRSFGLNSQLDLERQAGLFKATLAKAFELAMTKNKIGRQDNPLFWNLRNAFIRLESEGLARELQHAFQTFLMRDRFPQAVNELHRALADMRHPYEWYPATRMIQRTIHLHVGPTNSGKTYNALKALENARTGIYAGPLRLLAHEVWNRFTAKNKACALVTGEEMRIPSNADTWFHSCTVEMTPLNARVDVAVIDEIQMIETEDRGWAWTQAFLGVQAKEVHLCGEERAVPLIQDLCARIGEKCVVHRYQRLNPLVVSEESLGGGFANLRKGDAVVAFSRVGIHQLKAGIEKQTGRRCAVVYGSLPPETRASQAALFNDPNNEYDFLAASDAIGMGLNLEIKRVIFESAFKFDGHAFRPLKVPEIKQIGGRAGRYRTATQEMMGVSAKPVPGEVTAFDDEDLDIIQKAFKTEPGPIPTAGLFPPPSIIERFHSYFPPRTPMSFVLGRLRELSRISNRFHMCDFTTAMEIAEVIKGYNLSVSDRCIFVNVPINLRDEKQIAALQAFANCVAELGNGHLLDFGLIDLEVLDAVRPEGRPEQANYLRRLESLHQIITMYLWLSYRYQGVFQSQALAFKVKEMVEAKITEHLEKLNFVPELQRVKRQRMRKAAARIKEQEAFWLGENGEEAGAEQGEAGEGEQGARVLEPDDEPAGQLVDARA</sequence>
<evidence type="ECO:0000256" key="2">
    <source>
        <dbReference type="ARBA" id="ARBA00001946"/>
    </source>
</evidence>
<accession>A0AAN7CBR1</accession>